<feature type="domain" description="Glutamine amidotransferase" evidence="14">
    <location>
        <begin position="4"/>
        <end position="196"/>
    </location>
</feature>
<feature type="active site" description="Nucleophile" evidence="12 13">
    <location>
        <position position="79"/>
    </location>
</feature>
<dbReference type="EC" id="3.5.1.2" evidence="12"/>
<evidence type="ECO:0000256" key="5">
    <source>
        <dbReference type="ARBA" id="ARBA00022605"/>
    </source>
</evidence>
<keyword evidence="8 12" id="KW-0368">Histidine biosynthesis</keyword>
<organism evidence="15 16">
    <name type="scientific">Tindallia californiensis</name>
    <dbReference type="NCBI Taxonomy" id="159292"/>
    <lineage>
        <taxon>Bacteria</taxon>
        <taxon>Bacillati</taxon>
        <taxon>Bacillota</taxon>
        <taxon>Clostridia</taxon>
        <taxon>Peptostreptococcales</taxon>
        <taxon>Tindalliaceae</taxon>
        <taxon>Tindallia</taxon>
    </lineage>
</organism>
<evidence type="ECO:0000259" key="14">
    <source>
        <dbReference type="Pfam" id="PF00117"/>
    </source>
</evidence>
<protein>
    <recommendedName>
        <fullName evidence="12">Imidazole glycerol phosphate synthase subunit HisH</fullName>
        <ecNumber evidence="12">4.3.2.10</ecNumber>
    </recommendedName>
    <alternativeName>
        <fullName evidence="12">IGP synthase glutaminase subunit</fullName>
        <ecNumber evidence="12">3.5.1.2</ecNumber>
    </alternativeName>
    <alternativeName>
        <fullName evidence="12">IGP synthase subunit HisH</fullName>
    </alternativeName>
    <alternativeName>
        <fullName evidence="12">ImGP synthase subunit HisH</fullName>
        <shortName evidence="12">IGPS subunit HisH</shortName>
    </alternativeName>
</protein>
<comment type="catalytic activity">
    <reaction evidence="11 12">
        <text>L-glutamine + H2O = L-glutamate + NH4(+)</text>
        <dbReference type="Rhea" id="RHEA:15889"/>
        <dbReference type="ChEBI" id="CHEBI:15377"/>
        <dbReference type="ChEBI" id="CHEBI:28938"/>
        <dbReference type="ChEBI" id="CHEBI:29985"/>
        <dbReference type="ChEBI" id="CHEBI:58359"/>
        <dbReference type="EC" id="3.5.1.2"/>
    </reaction>
</comment>
<keyword evidence="9 12" id="KW-0456">Lyase</keyword>
<dbReference type="PANTHER" id="PTHR42701">
    <property type="entry name" value="IMIDAZOLE GLYCEROL PHOSPHATE SYNTHASE SUBUNIT HISH"/>
    <property type="match status" value="1"/>
</dbReference>
<dbReference type="OrthoDB" id="9807137at2"/>
<evidence type="ECO:0000256" key="2">
    <source>
        <dbReference type="ARBA" id="ARBA00005091"/>
    </source>
</evidence>
<evidence type="ECO:0000256" key="1">
    <source>
        <dbReference type="ARBA" id="ARBA00004496"/>
    </source>
</evidence>
<comment type="function">
    <text evidence="12">IGPS catalyzes the conversion of PRFAR and glutamine to IGP, AICAR and glutamate. The HisH subunit catalyzes the hydrolysis of glutamine to glutamate and ammonia as part of the synthesis of IGP and AICAR. The resulting ammonia molecule is channeled to the active site of HisF.</text>
</comment>
<dbReference type="GO" id="GO:0004359">
    <property type="term" value="F:glutaminase activity"/>
    <property type="evidence" value="ECO:0007669"/>
    <property type="project" value="UniProtKB-EC"/>
</dbReference>
<gene>
    <name evidence="12" type="primary">hisH</name>
    <name evidence="15" type="ORF">SAMN05192546_104179</name>
</gene>
<feature type="active site" evidence="12 13">
    <location>
        <position position="181"/>
    </location>
</feature>
<dbReference type="Proteomes" id="UP000199230">
    <property type="component" value="Unassembled WGS sequence"/>
</dbReference>
<dbReference type="STRING" id="159292.SAMN05192546_104179"/>
<dbReference type="RefSeq" id="WP_093312711.1">
    <property type="nucleotide sequence ID" value="NZ_FNPV01000004.1"/>
</dbReference>
<evidence type="ECO:0000313" key="15">
    <source>
        <dbReference type="EMBL" id="SDY77240.1"/>
    </source>
</evidence>
<sequence>MIAIIDYEMGNLKSVEKAFHRMGFEAEITDKAWKIRDAEALVLPGVGAFPDAMHQLEEKGLVTLIEKEVTSGKLVMGICLGMQVFFDKGYEGGECNGLGFIPGTIQRIPKGVKIPHMGWNRLDIHQKNPILNHIEENTYVYFVHSYYAADVPKEYILAETDYNIEIPAMIQKENIVGVQFHPEKSSKKGLQIIKNFGELSKC</sequence>
<keyword evidence="16" id="KW-1185">Reference proteome</keyword>
<keyword evidence="6 12" id="KW-0378">Hydrolase</keyword>
<keyword evidence="15" id="KW-0808">Transferase</keyword>
<dbReference type="EMBL" id="FNPV01000004">
    <property type="protein sequence ID" value="SDY77240.1"/>
    <property type="molecule type" value="Genomic_DNA"/>
</dbReference>
<dbReference type="PIRSF" id="PIRSF000495">
    <property type="entry name" value="Amidotransf_hisH"/>
    <property type="match status" value="1"/>
</dbReference>
<evidence type="ECO:0000256" key="4">
    <source>
        <dbReference type="ARBA" id="ARBA00022490"/>
    </source>
</evidence>
<dbReference type="Pfam" id="PF00117">
    <property type="entry name" value="GATase"/>
    <property type="match status" value="1"/>
</dbReference>
<dbReference type="UniPathway" id="UPA00031">
    <property type="reaction ID" value="UER00010"/>
</dbReference>
<evidence type="ECO:0000256" key="6">
    <source>
        <dbReference type="ARBA" id="ARBA00022801"/>
    </source>
</evidence>
<dbReference type="EC" id="4.3.2.10" evidence="12"/>
<dbReference type="SUPFAM" id="SSF52317">
    <property type="entry name" value="Class I glutamine amidotransferase-like"/>
    <property type="match status" value="1"/>
</dbReference>
<reference evidence="15 16" key="1">
    <citation type="submission" date="2016-10" db="EMBL/GenBank/DDBJ databases">
        <authorList>
            <person name="de Groot N.N."/>
        </authorList>
    </citation>
    <scope>NUCLEOTIDE SEQUENCE [LARGE SCALE GENOMIC DNA]</scope>
    <source>
        <strain evidence="15 16">APO</strain>
    </source>
</reference>
<accession>A0A1H3ML08</accession>
<comment type="pathway">
    <text evidence="2 12">Amino-acid biosynthesis; L-histidine biosynthesis; L-histidine from 5-phospho-alpha-D-ribose 1-diphosphate: step 5/9.</text>
</comment>
<evidence type="ECO:0000256" key="12">
    <source>
        <dbReference type="HAMAP-Rule" id="MF_00278"/>
    </source>
</evidence>
<name>A0A1H3ML08_9FIRM</name>
<evidence type="ECO:0000256" key="8">
    <source>
        <dbReference type="ARBA" id="ARBA00023102"/>
    </source>
</evidence>
<evidence type="ECO:0000256" key="9">
    <source>
        <dbReference type="ARBA" id="ARBA00023239"/>
    </source>
</evidence>
<evidence type="ECO:0000313" key="16">
    <source>
        <dbReference type="Proteomes" id="UP000199230"/>
    </source>
</evidence>
<comment type="subcellular location">
    <subcellularLocation>
        <location evidence="1 12">Cytoplasm</location>
    </subcellularLocation>
</comment>
<dbReference type="GO" id="GO:0000107">
    <property type="term" value="F:imidazoleglycerol-phosphate synthase activity"/>
    <property type="evidence" value="ECO:0007669"/>
    <property type="project" value="UniProtKB-UniRule"/>
</dbReference>
<dbReference type="HAMAP" id="MF_00278">
    <property type="entry name" value="HisH"/>
    <property type="match status" value="1"/>
</dbReference>
<dbReference type="NCBIfam" id="TIGR01855">
    <property type="entry name" value="IMP_synth_hisH"/>
    <property type="match status" value="1"/>
</dbReference>
<dbReference type="Gene3D" id="3.40.50.880">
    <property type="match status" value="1"/>
</dbReference>
<dbReference type="GO" id="GO:0016829">
    <property type="term" value="F:lyase activity"/>
    <property type="evidence" value="ECO:0007669"/>
    <property type="project" value="UniProtKB-KW"/>
</dbReference>
<evidence type="ECO:0000256" key="11">
    <source>
        <dbReference type="ARBA" id="ARBA00049534"/>
    </source>
</evidence>
<dbReference type="GO" id="GO:0000105">
    <property type="term" value="P:L-histidine biosynthetic process"/>
    <property type="evidence" value="ECO:0007669"/>
    <property type="project" value="UniProtKB-UniRule"/>
</dbReference>
<dbReference type="InterPro" id="IPR010139">
    <property type="entry name" value="Imidazole-glycPsynth_HisH"/>
</dbReference>
<dbReference type="InterPro" id="IPR017926">
    <property type="entry name" value="GATASE"/>
</dbReference>
<proteinExistence type="inferred from homology"/>
<dbReference type="PROSITE" id="PS51273">
    <property type="entry name" value="GATASE_TYPE_1"/>
    <property type="match status" value="1"/>
</dbReference>
<evidence type="ECO:0000256" key="3">
    <source>
        <dbReference type="ARBA" id="ARBA00011152"/>
    </source>
</evidence>
<dbReference type="GO" id="GO:0005737">
    <property type="term" value="C:cytoplasm"/>
    <property type="evidence" value="ECO:0007669"/>
    <property type="project" value="UniProtKB-SubCell"/>
</dbReference>
<evidence type="ECO:0000256" key="7">
    <source>
        <dbReference type="ARBA" id="ARBA00022962"/>
    </source>
</evidence>
<feature type="active site" evidence="12 13">
    <location>
        <position position="183"/>
    </location>
</feature>
<dbReference type="CDD" id="cd01748">
    <property type="entry name" value="GATase1_IGP_Synthase"/>
    <property type="match status" value="1"/>
</dbReference>
<dbReference type="FunFam" id="3.40.50.880:FF:000009">
    <property type="entry name" value="Imidazole glycerol phosphate synthase subunit HisH"/>
    <property type="match status" value="1"/>
</dbReference>
<comment type="catalytic activity">
    <reaction evidence="10 12">
        <text>5-[(5-phospho-1-deoxy-D-ribulos-1-ylimino)methylamino]-1-(5-phospho-beta-D-ribosyl)imidazole-4-carboxamide + L-glutamine = D-erythro-1-(imidazol-4-yl)glycerol 3-phosphate + 5-amino-1-(5-phospho-beta-D-ribosyl)imidazole-4-carboxamide + L-glutamate + H(+)</text>
        <dbReference type="Rhea" id="RHEA:24793"/>
        <dbReference type="ChEBI" id="CHEBI:15378"/>
        <dbReference type="ChEBI" id="CHEBI:29985"/>
        <dbReference type="ChEBI" id="CHEBI:58278"/>
        <dbReference type="ChEBI" id="CHEBI:58359"/>
        <dbReference type="ChEBI" id="CHEBI:58475"/>
        <dbReference type="ChEBI" id="CHEBI:58525"/>
        <dbReference type="EC" id="4.3.2.10"/>
    </reaction>
</comment>
<comment type="subunit">
    <text evidence="3 12">Heterodimer of HisH and HisF.</text>
</comment>
<evidence type="ECO:0000256" key="10">
    <source>
        <dbReference type="ARBA" id="ARBA00047838"/>
    </source>
</evidence>
<keyword evidence="5 12" id="KW-0028">Amino-acid biosynthesis</keyword>
<dbReference type="PANTHER" id="PTHR42701:SF1">
    <property type="entry name" value="IMIDAZOLE GLYCEROL PHOSPHATE SYNTHASE SUBUNIT HISH"/>
    <property type="match status" value="1"/>
</dbReference>
<keyword evidence="7 12" id="KW-0315">Glutamine amidotransferase</keyword>
<evidence type="ECO:0000256" key="13">
    <source>
        <dbReference type="PIRSR" id="PIRSR000495-1"/>
    </source>
</evidence>
<dbReference type="AlphaFoldDB" id="A0A1H3ML08"/>
<keyword evidence="4 12" id="KW-0963">Cytoplasm</keyword>
<dbReference type="InterPro" id="IPR029062">
    <property type="entry name" value="Class_I_gatase-like"/>
</dbReference>